<evidence type="ECO:0008006" key="3">
    <source>
        <dbReference type="Google" id="ProtNLM"/>
    </source>
</evidence>
<reference evidence="1" key="1">
    <citation type="submission" date="2020-08" db="EMBL/GenBank/DDBJ databases">
        <title>Plant Genome Project.</title>
        <authorList>
            <person name="Zhang R.-G."/>
        </authorList>
    </citation>
    <scope>NUCLEOTIDE SEQUENCE</scope>
    <source>
        <strain evidence="1">WSP0</strain>
        <tissue evidence="1">Leaf</tissue>
    </source>
</reference>
<keyword evidence="2" id="KW-1185">Reference proteome</keyword>
<protein>
    <recommendedName>
        <fullName evidence="3">Glycine-rich protein</fullName>
    </recommendedName>
</protein>
<dbReference type="Proteomes" id="UP000823749">
    <property type="component" value="Chromosome 5"/>
</dbReference>
<evidence type="ECO:0000313" key="2">
    <source>
        <dbReference type="Proteomes" id="UP000823749"/>
    </source>
</evidence>
<dbReference type="AlphaFoldDB" id="A0AAV6K6S4"/>
<proteinExistence type="predicted"/>
<comment type="caution">
    <text evidence="1">The sequence shown here is derived from an EMBL/GenBank/DDBJ whole genome shotgun (WGS) entry which is preliminary data.</text>
</comment>
<evidence type="ECO:0000313" key="1">
    <source>
        <dbReference type="EMBL" id="KAG5548183.1"/>
    </source>
</evidence>
<name>A0AAV6K6S4_9ERIC</name>
<gene>
    <name evidence="1" type="ORF">RHGRI_013775</name>
</gene>
<organism evidence="1 2">
    <name type="scientific">Rhododendron griersonianum</name>
    <dbReference type="NCBI Taxonomy" id="479676"/>
    <lineage>
        <taxon>Eukaryota</taxon>
        <taxon>Viridiplantae</taxon>
        <taxon>Streptophyta</taxon>
        <taxon>Embryophyta</taxon>
        <taxon>Tracheophyta</taxon>
        <taxon>Spermatophyta</taxon>
        <taxon>Magnoliopsida</taxon>
        <taxon>eudicotyledons</taxon>
        <taxon>Gunneridae</taxon>
        <taxon>Pentapetalae</taxon>
        <taxon>asterids</taxon>
        <taxon>Ericales</taxon>
        <taxon>Ericaceae</taxon>
        <taxon>Ericoideae</taxon>
        <taxon>Rhodoreae</taxon>
        <taxon>Rhododendron</taxon>
    </lineage>
</organism>
<dbReference type="EMBL" id="JACTNZ010000005">
    <property type="protein sequence ID" value="KAG5548183.1"/>
    <property type="molecule type" value="Genomic_DNA"/>
</dbReference>
<accession>A0AAV6K6S4</accession>
<sequence length="112" mass="12799">MEGTFTTSIQELVCCAPMLWWWRFGLGWCGGGSDSRGSEEEERGEGGREWWWRFGWVSELELGEWRMEGFQIGAEGFGFRKQRALNGGFSKKIWPNCLVGGGKDNFGSSWLF</sequence>